<accession>A0ABS5F7X2</accession>
<organism evidence="2 3">
    <name type="scientific">Plastoroseomonas hellenica</name>
    <dbReference type="NCBI Taxonomy" id="2687306"/>
    <lineage>
        <taxon>Bacteria</taxon>
        <taxon>Pseudomonadati</taxon>
        <taxon>Pseudomonadota</taxon>
        <taxon>Alphaproteobacteria</taxon>
        <taxon>Acetobacterales</taxon>
        <taxon>Acetobacteraceae</taxon>
        <taxon>Plastoroseomonas</taxon>
    </lineage>
</organism>
<name>A0ABS5F7X2_9PROT</name>
<evidence type="ECO:0000256" key="1">
    <source>
        <dbReference type="SAM" id="MobiDB-lite"/>
    </source>
</evidence>
<sequence>MHRSRIASLVILGLLLAGCTGGNLRSPGDYNAPPAPTVRRSEYDPFAGPGSANATWMPPVINRNGTIVRPYDPSIISGRPDSEHASWATDAAGGSTAAPPGTF</sequence>
<dbReference type="Proteomes" id="UP001196870">
    <property type="component" value="Unassembled WGS sequence"/>
</dbReference>
<dbReference type="EMBL" id="JAAGBB010000064">
    <property type="protein sequence ID" value="MBR0668652.1"/>
    <property type="molecule type" value="Genomic_DNA"/>
</dbReference>
<keyword evidence="3" id="KW-1185">Reference proteome</keyword>
<dbReference type="PROSITE" id="PS51257">
    <property type="entry name" value="PROKAR_LIPOPROTEIN"/>
    <property type="match status" value="1"/>
</dbReference>
<dbReference type="RefSeq" id="WP_211856432.1">
    <property type="nucleotide sequence ID" value="NZ_JAAGBB010000064.1"/>
</dbReference>
<feature type="region of interest" description="Disordered" evidence="1">
    <location>
        <begin position="72"/>
        <end position="103"/>
    </location>
</feature>
<evidence type="ECO:0000313" key="3">
    <source>
        <dbReference type="Proteomes" id="UP001196870"/>
    </source>
</evidence>
<proteinExistence type="predicted"/>
<feature type="compositionally biased region" description="Low complexity" evidence="1">
    <location>
        <begin position="85"/>
        <end position="103"/>
    </location>
</feature>
<feature type="region of interest" description="Disordered" evidence="1">
    <location>
        <begin position="22"/>
        <end position="57"/>
    </location>
</feature>
<protein>
    <submittedName>
        <fullName evidence="2">Uncharacterized protein</fullName>
    </submittedName>
</protein>
<reference evidence="3" key="1">
    <citation type="journal article" date="2021" name="Syst. Appl. Microbiol.">
        <title>Roseomonas hellenica sp. nov., isolated from roots of wild-growing Alkanna tinctoria.</title>
        <authorList>
            <person name="Rat A."/>
            <person name="Naranjo H.D."/>
            <person name="Lebbe L."/>
            <person name="Cnockaert M."/>
            <person name="Krigas N."/>
            <person name="Grigoriadou K."/>
            <person name="Maloupa E."/>
            <person name="Willems A."/>
        </authorList>
    </citation>
    <scope>NUCLEOTIDE SEQUENCE [LARGE SCALE GENOMIC DNA]</scope>
    <source>
        <strain evidence="3">LMG 31523</strain>
    </source>
</reference>
<evidence type="ECO:0000313" key="2">
    <source>
        <dbReference type="EMBL" id="MBR0668652.1"/>
    </source>
</evidence>
<gene>
    <name evidence="2" type="ORF">GXW71_30150</name>
</gene>
<comment type="caution">
    <text evidence="2">The sequence shown here is derived from an EMBL/GenBank/DDBJ whole genome shotgun (WGS) entry which is preliminary data.</text>
</comment>